<dbReference type="Gene3D" id="3.20.20.10">
    <property type="entry name" value="Alanine racemase"/>
    <property type="match status" value="1"/>
</dbReference>
<dbReference type="SUPFAM" id="SSF50621">
    <property type="entry name" value="Alanine racemase C-terminal domain-like"/>
    <property type="match status" value="1"/>
</dbReference>
<dbReference type="Proteomes" id="UP000183975">
    <property type="component" value="Unassembled WGS sequence"/>
</dbReference>
<dbReference type="InterPro" id="IPR009006">
    <property type="entry name" value="Ala_racemase/Decarboxylase_C"/>
</dbReference>
<dbReference type="InterPro" id="IPR000183">
    <property type="entry name" value="Orn/DAP/Arg_de-COase"/>
</dbReference>
<gene>
    <name evidence="5" type="ORF">SAMN02745138_01427</name>
</gene>
<protein>
    <submittedName>
        <fullName evidence="5">Diaminopimelate decarboxylase</fullName>
    </submittedName>
</protein>
<proteinExistence type="predicted"/>
<feature type="domain" description="Orn/DAP/Arg decarboxylase 2 N-terminal" evidence="4">
    <location>
        <begin position="22"/>
        <end position="261"/>
    </location>
</feature>
<dbReference type="Pfam" id="PF02784">
    <property type="entry name" value="Orn_Arg_deC_N"/>
    <property type="match status" value="1"/>
</dbReference>
<dbReference type="PANTHER" id="PTHR43727">
    <property type="entry name" value="DIAMINOPIMELATE DECARBOXYLASE"/>
    <property type="match status" value="1"/>
</dbReference>
<evidence type="ECO:0000256" key="2">
    <source>
        <dbReference type="ARBA" id="ARBA00022898"/>
    </source>
</evidence>
<organism evidence="5 6">
    <name type="scientific">Anaerotignum lactatifermentans DSM 14214</name>
    <dbReference type="NCBI Taxonomy" id="1121323"/>
    <lineage>
        <taxon>Bacteria</taxon>
        <taxon>Bacillati</taxon>
        <taxon>Bacillota</taxon>
        <taxon>Clostridia</taxon>
        <taxon>Lachnospirales</taxon>
        <taxon>Anaerotignaceae</taxon>
        <taxon>Anaerotignum</taxon>
    </lineage>
</organism>
<dbReference type="GeneID" id="78175739"/>
<dbReference type="InterPro" id="IPR022644">
    <property type="entry name" value="De-COase2_N"/>
</dbReference>
<evidence type="ECO:0000259" key="4">
    <source>
        <dbReference type="Pfam" id="PF02784"/>
    </source>
</evidence>
<dbReference type="AlphaFoldDB" id="A0A1M6QWL2"/>
<accession>A0A1M6QWL2</accession>
<evidence type="ECO:0000313" key="6">
    <source>
        <dbReference type="Proteomes" id="UP000183975"/>
    </source>
</evidence>
<reference evidence="5 6" key="1">
    <citation type="submission" date="2016-11" db="EMBL/GenBank/DDBJ databases">
        <authorList>
            <person name="Jaros S."/>
            <person name="Januszkiewicz K."/>
            <person name="Wedrychowicz H."/>
        </authorList>
    </citation>
    <scope>NUCLEOTIDE SEQUENCE [LARGE SCALE GENOMIC DNA]</scope>
    <source>
        <strain evidence="5 6">DSM 14214</strain>
    </source>
</reference>
<dbReference type="GO" id="GO:0009089">
    <property type="term" value="P:lysine biosynthetic process via diaminopimelate"/>
    <property type="evidence" value="ECO:0007669"/>
    <property type="project" value="TreeGrafter"/>
</dbReference>
<dbReference type="Gene3D" id="2.40.37.10">
    <property type="entry name" value="Lyase, Ornithine Decarboxylase, Chain A, domain 1"/>
    <property type="match status" value="1"/>
</dbReference>
<dbReference type="RefSeq" id="WP_072850472.1">
    <property type="nucleotide sequence ID" value="NZ_FRAH01000020.1"/>
</dbReference>
<name>A0A1M6QWL2_9FIRM</name>
<evidence type="ECO:0000256" key="3">
    <source>
        <dbReference type="PIRSR" id="PIRSR600183-50"/>
    </source>
</evidence>
<feature type="modified residue" description="N6-(pyridoxal phosphate)lysine" evidence="3">
    <location>
        <position position="43"/>
    </location>
</feature>
<dbReference type="PANTHER" id="PTHR43727:SF2">
    <property type="entry name" value="GROUP IV DECARBOXYLASE"/>
    <property type="match status" value="1"/>
</dbReference>
<sequence>MKRHDIFTIHAAPFYAYRKQVILRQAQKLKQVFPDFEILYSIKTNPFFPILQTISEFGLGADAASAKEVSESRRAGIPSERIYFSAPGKTRDELEDVIGRCHIIADSFHELDLCNRLAQEKHAVLPIGIRINPAFSMEGTEGGPSQFGIDEEQLLSSHAFDDFPALRPTGIHVHIQSQILDADQLTAYYAHVLTLALRLEHLWDTKFSYINFGSGLGIVYDPDTQKPLDLDVLQKKVSTVFDAFRPRLQAKFLLESGRFLVGESGVYVTEIMDIKISRGKTYYIVKNGTNGFFRPVMKELMTKDQHTPAPAEPFYTCPNISQVTLLADREGTETVDIVGGLCSRYDLLASNVTLPRAEVGDRLLFTNAGSYGYTLSPLLFGSQTPPDQLWLEHEIDI</sequence>
<keyword evidence="6" id="KW-1185">Reference proteome</keyword>
<comment type="cofactor">
    <cofactor evidence="1 3">
        <name>pyridoxal 5'-phosphate</name>
        <dbReference type="ChEBI" id="CHEBI:597326"/>
    </cofactor>
</comment>
<dbReference type="EMBL" id="FRAH01000020">
    <property type="protein sequence ID" value="SHK24576.1"/>
    <property type="molecule type" value="Genomic_DNA"/>
</dbReference>
<dbReference type="PRINTS" id="PR01179">
    <property type="entry name" value="ODADCRBXLASE"/>
</dbReference>
<evidence type="ECO:0000313" key="5">
    <source>
        <dbReference type="EMBL" id="SHK24576.1"/>
    </source>
</evidence>
<keyword evidence="2 3" id="KW-0663">Pyridoxal phosphate</keyword>
<dbReference type="OrthoDB" id="9802241at2"/>
<evidence type="ECO:0000256" key="1">
    <source>
        <dbReference type="ARBA" id="ARBA00001933"/>
    </source>
</evidence>
<feature type="active site" description="Proton donor" evidence="3">
    <location>
        <position position="342"/>
    </location>
</feature>
<dbReference type="GO" id="GO:0008836">
    <property type="term" value="F:diaminopimelate decarboxylase activity"/>
    <property type="evidence" value="ECO:0007669"/>
    <property type="project" value="TreeGrafter"/>
</dbReference>
<dbReference type="SUPFAM" id="SSF51419">
    <property type="entry name" value="PLP-binding barrel"/>
    <property type="match status" value="1"/>
</dbReference>
<dbReference type="InterPro" id="IPR029066">
    <property type="entry name" value="PLP-binding_barrel"/>
</dbReference>